<feature type="transmembrane region" description="Helical" evidence="2">
    <location>
        <begin position="257"/>
        <end position="277"/>
    </location>
</feature>
<feature type="compositionally biased region" description="Basic and acidic residues" evidence="1">
    <location>
        <begin position="96"/>
        <end position="107"/>
    </location>
</feature>
<keyword evidence="4" id="KW-1185">Reference proteome</keyword>
<evidence type="ECO:0000313" key="3">
    <source>
        <dbReference type="EMBL" id="PWN33836.1"/>
    </source>
</evidence>
<keyword evidence="2" id="KW-0472">Membrane</keyword>
<dbReference type="RefSeq" id="XP_025354138.1">
    <property type="nucleotide sequence ID" value="XM_025502653.1"/>
</dbReference>
<protein>
    <submittedName>
        <fullName evidence="3">Uncharacterized protein</fullName>
    </submittedName>
</protein>
<dbReference type="AlphaFoldDB" id="A0A316V8K6"/>
<keyword evidence="2" id="KW-1133">Transmembrane helix</keyword>
<proteinExistence type="predicted"/>
<sequence length="297" mass="32783">MSSKDKAKFGKGYLTDAEEKNVFVLADDRVRFDKNGPGGAVKVKGYRGIWPVFGKPSERLGGADVIIVQDDDGATGASENTAAGTSGNRLNVPSNEGEHNPKEGLEQDSHRKAIHFAKRPIWMCSVKKACSPCEKSEFHRPYCQPYGNRALIECRKIEVTKTPERKPLPSSKEPFKPDKAAIEDPKKFGAANVPQGRDIDTIYGSSIEEMLERGDLANIAPAQASGLVARDEMFVGGHVYKGYQVCGKDRARETWDYAEFLGVNLILALIGIYVLLIRQRYLAGQHQSMLARRIGRT</sequence>
<dbReference type="GeneID" id="37024434"/>
<dbReference type="EMBL" id="KZ819604">
    <property type="protein sequence ID" value="PWN33836.1"/>
    <property type="molecule type" value="Genomic_DNA"/>
</dbReference>
<feature type="compositionally biased region" description="Polar residues" evidence="1">
    <location>
        <begin position="77"/>
        <end position="94"/>
    </location>
</feature>
<evidence type="ECO:0000256" key="2">
    <source>
        <dbReference type="SAM" id="Phobius"/>
    </source>
</evidence>
<accession>A0A316V8K6</accession>
<feature type="region of interest" description="Disordered" evidence="1">
    <location>
        <begin position="74"/>
        <end position="107"/>
    </location>
</feature>
<dbReference type="OrthoDB" id="2525787at2759"/>
<name>A0A316V8K6_9BASI</name>
<organism evidence="3 4">
    <name type="scientific">Meira miltonrushii</name>
    <dbReference type="NCBI Taxonomy" id="1280837"/>
    <lineage>
        <taxon>Eukaryota</taxon>
        <taxon>Fungi</taxon>
        <taxon>Dikarya</taxon>
        <taxon>Basidiomycota</taxon>
        <taxon>Ustilaginomycotina</taxon>
        <taxon>Exobasidiomycetes</taxon>
        <taxon>Exobasidiales</taxon>
        <taxon>Brachybasidiaceae</taxon>
        <taxon>Meira</taxon>
    </lineage>
</organism>
<dbReference type="InParanoid" id="A0A316V8K6"/>
<evidence type="ECO:0000313" key="4">
    <source>
        <dbReference type="Proteomes" id="UP000245771"/>
    </source>
</evidence>
<keyword evidence="2" id="KW-0812">Transmembrane</keyword>
<reference evidence="3 4" key="1">
    <citation type="journal article" date="2018" name="Mol. Biol. Evol.">
        <title>Broad Genomic Sampling Reveals a Smut Pathogenic Ancestry of the Fungal Clade Ustilaginomycotina.</title>
        <authorList>
            <person name="Kijpornyongpan T."/>
            <person name="Mondo S.J."/>
            <person name="Barry K."/>
            <person name="Sandor L."/>
            <person name="Lee J."/>
            <person name="Lipzen A."/>
            <person name="Pangilinan J."/>
            <person name="LaButti K."/>
            <person name="Hainaut M."/>
            <person name="Henrissat B."/>
            <person name="Grigoriev I.V."/>
            <person name="Spatafora J.W."/>
            <person name="Aime M.C."/>
        </authorList>
    </citation>
    <scope>NUCLEOTIDE SEQUENCE [LARGE SCALE GENOMIC DNA]</scope>
    <source>
        <strain evidence="3 4">MCA 3882</strain>
    </source>
</reference>
<gene>
    <name evidence="3" type="ORF">FA14DRAFT_65741</name>
</gene>
<evidence type="ECO:0000256" key="1">
    <source>
        <dbReference type="SAM" id="MobiDB-lite"/>
    </source>
</evidence>
<dbReference type="Proteomes" id="UP000245771">
    <property type="component" value="Unassembled WGS sequence"/>
</dbReference>